<accession>A0A1R3L0W0</accession>
<feature type="non-terminal residue" evidence="1">
    <location>
        <position position="262"/>
    </location>
</feature>
<comment type="caution">
    <text evidence="1">The sequence shown here is derived from an EMBL/GenBank/DDBJ whole genome shotgun (WGS) entry which is preliminary data.</text>
</comment>
<protein>
    <submittedName>
        <fullName evidence="1">Uncharacterized protein</fullName>
    </submittedName>
</protein>
<dbReference type="AlphaFoldDB" id="A0A1R3L0W0"/>
<gene>
    <name evidence="1" type="ORF">COLO4_02480</name>
</gene>
<dbReference type="Proteomes" id="UP000187203">
    <property type="component" value="Unassembled WGS sequence"/>
</dbReference>
<reference evidence="2" key="1">
    <citation type="submission" date="2013-09" db="EMBL/GenBank/DDBJ databases">
        <title>Corchorus olitorius genome sequencing.</title>
        <authorList>
            <person name="Alam M."/>
            <person name="Haque M.S."/>
            <person name="Islam M.S."/>
            <person name="Emdad E.M."/>
            <person name="Islam M.M."/>
            <person name="Ahmed B."/>
            <person name="Halim A."/>
            <person name="Hossen Q.M.M."/>
            <person name="Hossain M.Z."/>
            <person name="Ahmed R."/>
            <person name="Khan M.M."/>
            <person name="Islam R."/>
            <person name="Rashid M.M."/>
            <person name="Khan S.A."/>
            <person name="Rahman M.S."/>
            <person name="Alam M."/>
            <person name="Yahiya A.S."/>
            <person name="Khan M.S."/>
            <person name="Azam M.S."/>
            <person name="Haque T."/>
            <person name="Lashkar M.Z.H."/>
            <person name="Akhand A.I."/>
            <person name="Morshed G."/>
            <person name="Roy S."/>
            <person name="Uddin K.S."/>
            <person name="Rabeya T."/>
            <person name="Hossain A.S."/>
            <person name="Chowdhury A."/>
            <person name="Snigdha A.R."/>
            <person name="Mortoza M.S."/>
            <person name="Matin S.A."/>
            <person name="Hoque S.M.E."/>
            <person name="Islam M.K."/>
            <person name="Roy D.K."/>
            <person name="Haider R."/>
            <person name="Moosa M.M."/>
            <person name="Elias S.M."/>
            <person name="Hasan A.M."/>
            <person name="Jahan S."/>
            <person name="Shafiuddin M."/>
            <person name="Mahmood N."/>
            <person name="Shommy N.S."/>
        </authorList>
    </citation>
    <scope>NUCLEOTIDE SEQUENCE [LARGE SCALE GENOMIC DNA]</scope>
    <source>
        <strain evidence="2">cv. O-4</strain>
    </source>
</reference>
<organism evidence="1 2">
    <name type="scientific">Corchorus olitorius</name>
    <dbReference type="NCBI Taxonomy" id="93759"/>
    <lineage>
        <taxon>Eukaryota</taxon>
        <taxon>Viridiplantae</taxon>
        <taxon>Streptophyta</taxon>
        <taxon>Embryophyta</taxon>
        <taxon>Tracheophyta</taxon>
        <taxon>Spermatophyta</taxon>
        <taxon>Magnoliopsida</taxon>
        <taxon>eudicotyledons</taxon>
        <taxon>Gunneridae</taxon>
        <taxon>Pentapetalae</taxon>
        <taxon>rosids</taxon>
        <taxon>malvids</taxon>
        <taxon>Malvales</taxon>
        <taxon>Malvaceae</taxon>
        <taxon>Grewioideae</taxon>
        <taxon>Apeibeae</taxon>
        <taxon>Corchorus</taxon>
    </lineage>
</organism>
<keyword evidence="2" id="KW-1185">Reference proteome</keyword>
<proteinExistence type="predicted"/>
<name>A0A1R3L0W0_9ROSI</name>
<evidence type="ECO:0000313" key="2">
    <source>
        <dbReference type="Proteomes" id="UP000187203"/>
    </source>
</evidence>
<evidence type="ECO:0000313" key="1">
    <source>
        <dbReference type="EMBL" id="OMP12985.1"/>
    </source>
</evidence>
<dbReference type="EMBL" id="AWUE01005464">
    <property type="protein sequence ID" value="OMP12985.1"/>
    <property type="molecule type" value="Genomic_DNA"/>
</dbReference>
<sequence>MPRGCPICATEMVLLTGWFNSTPAGSAAAGASAATGGVTMSAAADAAGVADSAGGADSAGCAGAVFSCSGAASPGVYGASPAACFSCGSALPSSPCGGGTSESAALSWVTAGVSARAGASSSVVVSALASSVYVNVFMLRCPLWPLPGHHACAPHGDLCQLSQNSSKTVRMMVPSDTSGIVLLIFRLDPRIGPRQHHAHQFTAARQRHRAKAQANGLLITGDLAHRNGDGTRFQQQIDLFDFIVLMPVVRRIQLRAAHRQIA</sequence>